<organism evidence="3 4">
    <name type="scientific">Candidatus Terraquivivens tikiterensis</name>
    <dbReference type="NCBI Taxonomy" id="1980982"/>
    <lineage>
        <taxon>Archaea</taxon>
        <taxon>Nitrososphaerota</taxon>
        <taxon>Candidatus Wolframiiraptoraceae</taxon>
        <taxon>Candidatus Terraquivivens</taxon>
    </lineage>
</organism>
<keyword evidence="2" id="KW-0812">Transmembrane</keyword>
<keyword evidence="2" id="KW-0472">Membrane</keyword>
<feature type="region of interest" description="Disordered" evidence="1">
    <location>
        <begin position="1148"/>
        <end position="1174"/>
    </location>
</feature>
<accession>A0A2R7Y9F7</accession>
<protein>
    <submittedName>
        <fullName evidence="3">Uncharacterized protein</fullName>
    </submittedName>
</protein>
<dbReference type="Proteomes" id="UP000244066">
    <property type="component" value="Unassembled WGS sequence"/>
</dbReference>
<reference evidence="3 4" key="1">
    <citation type="submission" date="2017-04" db="EMBL/GenBank/DDBJ databases">
        <title>Draft Aigarchaeota genome from a New Zealand hot spring.</title>
        <authorList>
            <person name="Reysenbach A.-L."/>
            <person name="Donaho J.A."/>
            <person name="Gerhart J."/>
            <person name="Kelley J.F."/>
            <person name="Kouba K."/>
            <person name="Podar M."/>
            <person name="Stott M."/>
        </authorList>
    </citation>
    <scope>NUCLEOTIDE SEQUENCE [LARGE SCALE GENOMIC DNA]</scope>
    <source>
        <strain evidence="3">NZ13_MG1</strain>
    </source>
</reference>
<evidence type="ECO:0000256" key="2">
    <source>
        <dbReference type="SAM" id="Phobius"/>
    </source>
</evidence>
<proteinExistence type="predicted"/>
<feature type="transmembrane region" description="Helical" evidence="2">
    <location>
        <begin position="41"/>
        <end position="63"/>
    </location>
</feature>
<keyword evidence="2" id="KW-1133">Transmembrane helix</keyword>
<feature type="transmembrane region" description="Helical" evidence="2">
    <location>
        <begin position="196"/>
        <end position="216"/>
    </location>
</feature>
<sequence>MKSMNVPEIVFGIAALVYGGSLLLFSLPVPRLRFYGWQGTMHSLTAVVVLALAGSLSLVKAYAPGFVRSLGIVLPLDATFDDALASASSLSGMVQAWIASTGWAGVALGSVQGILMLALTPAMMTGVGVVFATVSSYVFAGVFSTLIFMQKSLSAVALFAEGIAAILSASKLLAPAIFLSGVVMFAVPFMRTLGKTFMVVGAALTLVLPPAIVAALPSPSRAQEEMERTAEIQAYSMATSAVRDLEGGVRYKILSRNNLTLWYPYLEMEAAGPPDVDYSEVCRRLPEAVSCGKVRKALDGMLSKPERAILDTSGGGYYDARTEGYRLVAVRNEYYRKVWFMNMWITLHDRGPKRIDGSKIPDGPKTAAYTDFVSKEPLKEGGLYEAWKEEWESFWKSAPLYIEHAEWMVSANRNATFVWFTEQPWGTEEVDLNRYTLKLRKTSYLCWTEQEAYTVEEEYVDGGQVKTRAVTKTRVAYHARADYSGNHSVYFVYLKGLDWDYVLDGEVGMEHEVRESSFDEILSKGFIEGYGPLELQQSIKAVDRDEPLVLNAPTEERKVFVWRTESRAAKSYDGCPALPDELGYGFRVFFRAGENVQPYLAAVEWRKLDEDEGYIAGLASGDYVQDGTMGMTAGVGREEWGKYRIFRQGLYRDGPVHEGVRMVVQKLNEYRSGAWEENPVAFGGVPIAKAVSDVFSSKAFQESRGSRIEIPTAGMVLTPFGAIGALRALSELVGYTAASVMVTLLFSVAVDAVNALVGGRSFAVGFLLSKKPLMGRAMALLGTYASSVRRMARFPLLSRVVARRMEKRMLKDALEQVKRNGGPLESVKAVQRAASTDRVLRQHEGPLGSRRALEGRMGMPGRPPSRIAGEIPRKYTLQAHAYGLRNAKDYGRTFEAEAVGLAGLSVPARIVKDACTRLEGMAPSDSLARDKMVRMPMELSQAFSPSGKAPKRPGDVAYMNDRTALGGMPTKIEGIDGRLKAQAALRIAPGAEGLEMLTPRRAYVPQPGGLQEKNPPRIGPAKDTDEKCGRDPQADLTPEVKEKGIGHHSLGESGYDGPDALSDTVMMPERHEDAAGSCWAHGGWLLAEEHARLGQWETLRESVPIDASWLGDAVEDAMPSTIDESQAGDAKADWLVPWSGQIMPDGLTPSWLPHRRVGQDSRMNAHGGEHEQEG</sequence>
<comment type="caution">
    <text evidence="3">The sequence shown here is derived from an EMBL/GenBank/DDBJ whole genome shotgun (WGS) entry which is preliminary data.</text>
</comment>
<evidence type="ECO:0000313" key="4">
    <source>
        <dbReference type="Proteomes" id="UP000244066"/>
    </source>
</evidence>
<evidence type="ECO:0000256" key="1">
    <source>
        <dbReference type="SAM" id="MobiDB-lite"/>
    </source>
</evidence>
<name>A0A2R7Y9F7_9ARCH</name>
<dbReference type="EMBL" id="NDWU01000002">
    <property type="protein sequence ID" value="PUA34178.1"/>
    <property type="molecule type" value="Genomic_DNA"/>
</dbReference>
<feature type="transmembrane region" description="Helical" evidence="2">
    <location>
        <begin position="6"/>
        <end position="29"/>
    </location>
</feature>
<feature type="region of interest" description="Disordered" evidence="1">
    <location>
        <begin position="1005"/>
        <end position="1057"/>
    </location>
</feature>
<feature type="compositionally biased region" description="Basic and acidic residues" evidence="1">
    <location>
        <begin position="1020"/>
        <end position="1045"/>
    </location>
</feature>
<gene>
    <name evidence="3" type="ORF">B9J98_00875</name>
</gene>
<dbReference type="AlphaFoldDB" id="A0A2R7Y9F7"/>
<feature type="transmembrane region" description="Helical" evidence="2">
    <location>
        <begin position="172"/>
        <end position="190"/>
    </location>
</feature>
<evidence type="ECO:0000313" key="3">
    <source>
        <dbReference type="EMBL" id="PUA34178.1"/>
    </source>
</evidence>